<gene>
    <name evidence="1" type="ORF">XCR1_1520007</name>
</gene>
<dbReference type="AlphaFoldDB" id="W1IPU8"/>
<dbReference type="EMBL" id="CBXE010000060">
    <property type="protein sequence ID" value="CDL80434.1"/>
    <property type="molecule type" value="Genomic_DNA"/>
</dbReference>
<comment type="caution">
    <text evidence="1">The sequence shown here is derived from an EMBL/GenBank/DDBJ whole genome shotgun (WGS) entry which is preliminary data.</text>
</comment>
<name>W1IPU8_9GAMM</name>
<evidence type="ECO:0000313" key="2">
    <source>
        <dbReference type="Proteomes" id="UP000019197"/>
    </source>
</evidence>
<accession>W1IPU8</accession>
<sequence>MCGGVHNYAFAEKRLCAILRVFEGEERAFYRVEEKTALKGVQAVLATTVMLNRSVTMVETKARCVIHFYCG</sequence>
<organism evidence="1 2">
    <name type="scientific">Xenorhabdus cabanillasii JM26</name>
    <dbReference type="NCBI Taxonomy" id="1427517"/>
    <lineage>
        <taxon>Bacteria</taxon>
        <taxon>Pseudomonadati</taxon>
        <taxon>Pseudomonadota</taxon>
        <taxon>Gammaproteobacteria</taxon>
        <taxon>Enterobacterales</taxon>
        <taxon>Morganellaceae</taxon>
        <taxon>Xenorhabdus</taxon>
    </lineage>
</organism>
<protein>
    <submittedName>
        <fullName evidence="1">Uncharacterized protein</fullName>
    </submittedName>
</protein>
<dbReference type="Proteomes" id="UP000019197">
    <property type="component" value="Unassembled WGS sequence"/>
</dbReference>
<reference evidence="1 2" key="1">
    <citation type="submission" date="2013-11" db="EMBL/GenBank/DDBJ databases">
        <title>Draft genome sequence and annotation of the entomopathogenic bacterium, Xenorhabdus cabanillasi strain JM26.</title>
        <authorList>
            <person name="Gualtieri M."/>
            <person name="Ogier J.C."/>
            <person name="Pages S."/>
            <person name="Givaudan A."/>
            <person name="Gaudriault S."/>
        </authorList>
    </citation>
    <scope>NUCLEOTIDE SEQUENCE [LARGE SCALE GENOMIC DNA]</scope>
    <source>
        <strain evidence="1 2">JM26</strain>
    </source>
</reference>
<evidence type="ECO:0000313" key="1">
    <source>
        <dbReference type="EMBL" id="CDL80434.1"/>
    </source>
</evidence>
<proteinExistence type="predicted"/>